<keyword evidence="3" id="KW-1185">Reference proteome</keyword>
<dbReference type="Pfam" id="PF13460">
    <property type="entry name" value="NAD_binding_10"/>
    <property type="match status" value="1"/>
</dbReference>
<evidence type="ECO:0000313" key="2">
    <source>
        <dbReference type="EMBL" id="NYJ32479.1"/>
    </source>
</evidence>
<dbReference type="Gene3D" id="3.40.50.720">
    <property type="entry name" value="NAD(P)-binding Rossmann-like Domain"/>
    <property type="match status" value="1"/>
</dbReference>
<dbReference type="InterPro" id="IPR016040">
    <property type="entry name" value="NAD(P)-bd_dom"/>
</dbReference>
<dbReference type="InterPro" id="IPR036291">
    <property type="entry name" value="NAD(P)-bd_dom_sf"/>
</dbReference>
<dbReference type="SUPFAM" id="SSF51735">
    <property type="entry name" value="NAD(P)-binding Rossmann-fold domains"/>
    <property type="match status" value="1"/>
</dbReference>
<organism evidence="2 3">
    <name type="scientific">Nocardiopsis aegyptia</name>
    <dbReference type="NCBI Taxonomy" id="220378"/>
    <lineage>
        <taxon>Bacteria</taxon>
        <taxon>Bacillati</taxon>
        <taxon>Actinomycetota</taxon>
        <taxon>Actinomycetes</taxon>
        <taxon>Streptosporangiales</taxon>
        <taxon>Nocardiopsidaceae</taxon>
        <taxon>Nocardiopsis</taxon>
    </lineage>
</organism>
<dbReference type="EMBL" id="JACCFS010000001">
    <property type="protein sequence ID" value="NYJ32479.1"/>
    <property type="molecule type" value="Genomic_DNA"/>
</dbReference>
<gene>
    <name evidence="2" type="ORF">HNR10_000360</name>
</gene>
<dbReference type="InterPro" id="IPR052718">
    <property type="entry name" value="NmrA-type_oxidoreductase"/>
</dbReference>
<dbReference type="Proteomes" id="UP000572051">
    <property type="component" value="Unassembled WGS sequence"/>
</dbReference>
<dbReference type="AlphaFoldDB" id="A0A7Z0J8J9"/>
<dbReference type="CDD" id="cd05269">
    <property type="entry name" value="TMR_SDR_a"/>
    <property type="match status" value="1"/>
</dbReference>
<protein>
    <submittedName>
        <fullName evidence="2">NAD(P)H dehydrogenase (Quinone)</fullName>
        <ecNumber evidence="2">1.6.5.2</ecNumber>
    </submittedName>
</protein>
<keyword evidence="2" id="KW-0560">Oxidoreductase</keyword>
<dbReference type="PANTHER" id="PTHR47129:SF1">
    <property type="entry name" value="NMRA-LIKE DOMAIN-CONTAINING PROTEIN"/>
    <property type="match status" value="1"/>
</dbReference>
<evidence type="ECO:0000313" key="3">
    <source>
        <dbReference type="Proteomes" id="UP000572051"/>
    </source>
</evidence>
<name>A0A7Z0J8J9_9ACTN</name>
<feature type="domain" description="NAD(P)-binding" evidence="1">
    <location>
        <begin position="7"/>
        <end position="187"/>
    </location>
</feature>
<dbReference type="Gene3D" id="3.90.25.10">
    <property type="entry name" value="UDP-galactose 4-epimerase, domain 1"/>
    <property type="match status" value="1"/>
</dbReference>
<comment type="caution">
    <text evidence="2">The sequence shown here is derived from an EMBL/GenBank/DDBJ whole genome shotgun (WGS) entry which is preliminary data.</text>
</comment>
<dbReference type="RefSeq" id="WP_179820316.1">
    <property type="nucleotide sequence ID" value="NZ_JACCFS010000001.1"/>
</dbReference>
<sequence>MSVVITGATGQLGRLVVEDLLVGGLPADQITATGRDTAKLADLSARGVSTARADFEDPASLKAAFRGADILLLVSSSEVGKRVDQHRNAVEAAEDAGVGHIVYTSVLGATESSLVLAPEHKATEEIILASGLTHTLLRNGWYSENYEQQLHQARETGTLLTSAGAGRVASASRPDYAAAAAAVLRDPAAHADAVYELSGDTAWTFDELAAAMAQALGREVALTNVTPEEHEAVLTGAGLDEGTARFVVGLDTGTREGELSSTTGELSRLIGRPTTPLVETLTTLV</sequence>
<accession>A0A7Z0J8J9</accession>
<dbReference type="GO" id="GO:0003955">
    <property type="term" value="F:NAD(P)H dehydrogenase (quinone) activity"/>
    <property type="evidence" value="ECO:0007669"/>
    <property type="project" value="UniProtKB-EC"/>
</dbReference>
<proteinExistence type="predicted"/>
<dbReference type="PANTHER" id="PTHR47129">
    <property type="entry name" value="QUINONE OXIDOREDUCTASE 2"/>
    <property type="match status" value="1"/>
</dbReference>
<reference evidence="2 3" key="1">
    <citation type="submission" date="2020-07" db="EMBL/GenBank/DDBJ databases">
        <title>Sequencing the genomes of 1000 actinobacteria strains.</title>
        <authorList>
            <person name="Klenk H.-P."/>
        </authorList>
    </citation>
    <scope>NUCLEOTIDE SEQUENCE [LARGE SCALE GENOMIC DNA]</scope>
    <source>
        <strain evidence="2 3">DSM 44442</strain>
    </source>
</reference>
<dbReference type="EC" id="1.6.5.2" evidence="2"/>
<evidence type="ECO:0000259" key="1">
    <source>
        <dbReference type="Pfam" id="PF13460"/>
    </source>
</evidence>